<dbReference type="AlphaFoldDB" id="A0A0A9EP29"/>
<sequence length="27" mass="2914">MKNPNNLNAVSTIQLSLGPFEAKDIKA</sequence>
<reference evidence="1" key="1">
    <citation type="submission" date="2014-09" db="EMBL/GenBank/DDBJ databases">
        <authorList>
            <person name="Magalhaes I.L.F."/>
            <person name="Oliveira U."/>
            <person name="Santos F.R."/>
            <person name="Vidigal T.H.D.A."/>
            <person name="Brescovit A.D."/>
            <person name="Santos A.J."/>
        </authorList>
    </citation>
    <scope>NUCLEOTIDE SEQUENCE</scope>
    <source>
        <tissue evidence="1">Shoot tissue taken approximately 20 cm above the soil surface</tissue>
    </source>
</reference>
<proteinExistence type="predicted"/>
<reference evidence="1" key="2">
    <citation type="journal article" date="2015" name="Data Brief">
        <title>Shoot transcriptome of the giant reed, Arundo donax.</title>
        <authorList>
            <person name="Barrero R.A."/>
            <person name="Guerrero F.D."/>
            <person name="Moolhuijzen P."/>
            <person name="Goolsby J.A."/>
            <person name="Tidwell J."/>
            <person name="Bellgard S.E."/>
            <person name="Bellgard M.I."/>
        </authorList>
    </citation>
    <scope>NUCLEOTIDE SEQUENCE</scope>
    <source>
        <tissue evidence="1">Shoot tissue taken approximately 20 cm above the soil surface</tissue>
    </source>
</reference>
<dbReference type="EMBL" id="GBRH01200098">
    <property type="protein sequence ID" value="JAD97797.1"/>
    <property type="molecule type" value="Transcribed_RNA"/>
</dbReference>
<organism evidence="1">
    <name type="scientific">Arundo donax</name>
    <name type="common">Giant reed</name>
    <name type="synonym">Donax arundinaceus</name>
    <dbReference type="NCBI Taxonomy" id="35708"/>
    <lineage>
        <taxon>Eukaryota</taxon>
        <taxon>Viridiplantae</taxon>
        <taxon>Streptophyta</taxon>
        <taxon>Embryophyta</taxon>
        <taxon>Tracheophyta</taxon>
        <taxon>Spermatophyta</taxon>
        <taxon>Magnoliopsida</taxon>
        <taxon>Liliopsida</taxon>
        <taxon>Poales</taxon>
        <taxon>Poaceae</taxon>
        <taxon>PACMAD clade</taxon>
        <taxon>Arundinoideae</taxon>
        <taxon>Arundineae</taxon>
        <taxon>Arundo</taxon>
    </lineage>
</organism>
<protein>
    <submittedName>
        <fullName evidence="1">Uncharacterized protein</fullName>
    </submittedName>
</protein>
<name>A0A0A9EP29_ARUDO</name>
<accession>A0A0A9EP29</accession>
<evidence type="ECO:0000313" key="1">
    <source>
        <dbReference type="EMBL" id="JAD97797.1"/>
    </source>
</evidence>